<dbReference type="EMBL" id="FTOU01000033">
    <property type="protein sequence ID" value="SIT17904.1"/>
    <property type="molecule type" value="Genomic_DNA"/>
</dbReference>
<dbReference type="InterPro" id="IPR011701">
    <property type="entry name" value="MFS"/>
</dbReference>
<keyword evidence="2" id="KW-1003">Cell membrane</keyword>
<proteinExistence type="predicted"/>
<dbReference type="GO" id="GO:0022857">
    <property type="term" value="F:transmembrane transporter activity"/>
    <property type="evidence" value="ECO:0007669"/>
    <property type="project" value="InterPro"/>
</dbReference>
<dbReference type="InterPro" id="IPR036259">
    <property type="entry name" value="MFS_trans_sf"/>
</dbReference>
<feature type="domain" description="Major facilitator superfamily (MFS) profile" evidence="7">
    <location>
        <begin position="10"/>
        <end position="391"/>
    </location>
</feature>
<evidence type="ECO:0000313" key="11">
    <source>
        <dbReference type="Proteomes" id="UP001215549"/>
    </source>
</evidence>
<dbReference type="AlphaFoldDB" id="A0AA45W8M1"/>
<dbReference type="SUPFAM" id="SSF103473">
    <property type="entry name" value="MFS general substrate transporter"/>
    <property type="match status" value="1"/>
</dbReference>
<feature type="transmembrane region" description="Helical" evidence="6">
    <location>
        <begin position="280"/>
        <end position="299"/>
    </location>
</feature>
<evidence type="ECO:0000259" key="7">
    <source>
        <dbReference type="PROSITE" id="PS50850"/>
    </source>
</evidence>
<dbReference type="PANTHER" id="PTHR43124">
    <property type="entry name" value="PURINE EFFLUX PUMP PBUE"/>
    <property type="match status" value="1"/>
</dbReference>
<feature type="transmembrane region" description="Helical" evidence="6">
    <location>
        <begin position="104"/>
        <end position="128"/>
    </location>
</feature>
<dbReference type="Proteomes" id="UP000186216">
    <property type="component" value="Unassembled WGS sequence"/>
</dbReference>
<feature type="transmembrane region" description="Helical" evidence="6">
    <location>
        <begin position="305"/>
        <end position="329"/>
    </location>
</feature>
<reference evidence="8 10" key="1">
    <citation type="submission" date="2017-01" db="EMBL/GenBank/DDBJ databases">
        <authorList>
            <person name="Varghese N."/>
            <person name="Submissions S."/>
        </authorList>
    </citation>
    <scope>NUCLEOTIDE SEQUENCE [LARGE SCALE GENOMIC DNA]</scope>
    <source>
        <strain evidence="8 10">DSM 18447</strain>
    </source>
</reference>
<dbReference type="EMBL" id="CP067140">
    <property type="protein sequence ID" value="WCR04837.1"/>
    <property type="molecule type" value="Genomic_DNA"/>
</dbReference>
<dbReference type="PANTHER" id="PTHR43124:SF3">
    <property type="entry name" value="CHLORAMPHENICOL EFFLUX PUMP RV0191"/>
    <property type="match status" value="1"/>
</dbReference>
<dbReference type="Proteomes" id="UP001215549">
    <property type="component" value="Chromosome"/>
</dbReference>
<dbReference type="PROSITE" id="PS50850">
    <property type="entry name" value="MFS"/>
    <property type="match status" value="1"/>
</dbReference>
<feature type="transmembrane region" description="Helical" evidence="6">
    <location>
        <begin position="366"/>
        <end position="387"/>
    </location>
</feature>
<evidence type="ECO:0000256" key="1">
    <source>
        <dbReference type="ARBA" id="ARBA00004651"/>
    </source>
</evidence>
<sequence>MIMPTKQTRVIAALGSAQTLAWGSTYYLPAILAVPMAHDLDLSTGMVFAAFSAGLMFSACLGPLVGRRIDRFGGRDVLAISNLVFATGLAVLGAAQGAGMLFTGWLLIGAGMAMGLYEAAFSTLAGIYGRNARGAITGITLIAGLASTICWPITAYLEAEVGWRMACFIWAMAHLVIGLPLNRLVVPSGSQLVARESQDMSHTPPGRGAERPSLTMALLAFVFAVTWFTSTAMATHLPLLLQEAGASPAVAIGAAALVGPAQVAGRLLEFGLLQRFHPLLSARLAIIAHPLGGLLIIAFGAPAAIIFALLHGAGNGILTIAKGTLPLAIFGPSGYGFRQGLLMAPARFCQAGAPFLFALLMERYGAAALLLSIFLGLTGLATLLTLASPSKVEHA</sequence>
<feature type="transmembrane region" description="Helical" evidence="6">
    <location>
        <begin position="77"/>
        <end position="98"/>
    </location>
</feature>
<evidence type="ECO:0000256" key="2">
    <source>
        <dbReference type="ARBA" id="ARBA00022475"/>
    </source>
</evidence>
<feature type="transmembrane region" description="Helical" evidence="6">
    <location>
        <begin position="47"/>
        <end position="65"/>
    </location>
</feature>
<evidence type="ECO:0000256" key="6">
    <source>
        <dbReference type="SAM" id="Phobius"/>
    </source>
</evidence>
<keyword evidence="5 6" id="KW-0472">Membrane</keyword>
<evidence type="ECO:0000256" key="3">
    <source>
        <dbReference type="ARBA" id="ARBA00022692"/>
    </source>
</evidence>
<evidence type="ECO:0000313" key="8">
    <source>
        <dbReference type="EMBL" id="SIT17904.1"/>
    </source>
</evidence>
<dbReference type="GO" id="GO:0005886">
    <property type="term" value="C:plasma membrane"/>
    <property type="evidence" value="ECO:0007669"/>
    <property type="project" value="UniProtKB-SubCell"/>
</dbReference>
<evidence type="ECO:0000256" key="5">
    <source>
        <dbReference type="ARBA" id="ARBA00023136"/>
    </source>
</evidence>
<dbReference type="Gene3D" id="1.20.1250.20">
    <property type="entry name" value="MFS general substrate transporter like domains"/>
    <property type="match status" value="1"/>
</dbReference>
<dbReference type="RefSeq" id="WP_076529069.1">
    <property type="nucleotide sequence ID" value="NZ_CP067140.1"/>
</dbReference>
<dbReference type="InterPro" id="IPR020846">
    <property type="entry name" value="MFS_dom"/>
</dbReference>
<reference evidence="9 11" key="2">
    <citation type="submission" date="2021-01" db="EMBL/GenBank/DDBJ databases">
        <title>Biogeographic distribution of Paracoccus.</title>
        <authorList>
            <person name="Hollensteiner J."/>
            <person name="Leineberger J."/>
            <person name="Brinkhoff T."/>
            <person name="Daniel R."/>
        </authorList>
    </citation>
    <scope>NUCLEOTIDE SEQUENCE [LARGE SCALE GENOMIC DNA]</scope>
    <source>
        <strain evidence="9 11">DSM 18447</strain>
    </source>
</reference>
<name>A0AA45W8M1_9RHOB</name>
<feature type="transmembrane region" description="Helical" evidence="6">
    <location>
        <begin position="249"/>
        <end position="268"/>
    </location>
</feature>
<dbReference type="Pfam" id="PF07690">
    <property type="entry name" value="MFS_1"/>
    <property type="match status" value="1"/>
</dbReference>
<keyword evidence="4 6" id="KW-1133">Transmembrane helix</keyword>
<evidence type="ECO:0000256" key="4">
    <source>
        <dbReference type="ARBA" id="ARBA00022989"/>
    </source>
</evidence>
<feature type="transmembrane region" description="Helical" evidence="6">
    <location>
        <begin position="163"/>
        <end position="181"/>
    </location>
</feature>
<feature type="transmembrane region" description="Helical" evidence="6">
    <location>
        <begin position="217"/>
        <end position="237"/>
    </location>
</feature>
<evidence type="ECO:0000313" key="10">
    <source>
        <dbReference type="Proteomes" id="UP000186216"/>
    </source>
</evidence>
<evidence type="ECO:0000313" key="9">
    <source>
        <dbReference type="EMBL" id="WCR04837.1"/>
    </source>
</evidence>
<protein>
    <submittedName>
        <fullName evidence="9">MFS transporter</fullName>
    </submittedName>
    <submittedName>
        <fullName evidence="8">Predicted arabinose efflux permease, MFS family</fullName>
    </submittedName>
</protein>
<keyword evidence="3 6" id="KW-0812">Transmembrane</keyword>
<accession>A0AA45W8M1</accession>
<organism evidence="8 10">
    <name type="scientific">Paracoccus saliphilus</name>
    <dbReference type="NCBI Taxonomy" id="405559"/>
    <lineage>
        <taxon>Bacteria</taxon>
        <taxon>Pseudomonadati</taxon>
        <taxon>Pseudomonadota</taxon>
        <taxon>Alphaproteobacteria</taxon>
        <taxon>Rhodobacterales</taxon>
        <taxon>Paracoccaceae</taxon>
        <taxon>Paracoccus</taxon>
    </lineage>
</organism>
<keyword evidence="11" id="KW-1185">Reference proteome</keyword>
<comment type="subcellular location">
    <subcellularLocation>
        <location evidence="1">Cell membrane</location>
        <topology evidence="1">Multi-pass membrane protein</topology>
    </subcellularLocation>
</comment>
<dbReference type="InterPro" id="IPR050189">
    <property type="entry name" value="MFS_Efflux_Transporters"/>
</dbReference>
<feature type="transmembrane region" description="Helical" evidence="6">
    <location>
        <begin position="135"/>
        <end position="157"/>
    </location>
</feature>
<gene>
    <name evidence="9" type="ORF">JHX88_09070</name>
    <name evidence="8" type="ORF">SAMN05421772_1338</name>
</gene>